<feature type="region of interest" description="Disordered" evidence="1">
    <location>
        <begin position="1"/>
        <end position="29"/>
    </location>
</feature>
<dbReference type="KEGG" id="tbr:TB927.1.340"/>
<dbReference type="GeneID" id="3663623"/>
<dbReference type="PaxDb" id="5691-CAD53037"/>
<protein>
    <submittedName>
        <fullName evidence="2">Uncharacterized protein</fullName>
    </submittedName>
</protein>
<dbReference type="InParanoid" id="Q8IFH4"/>
<sequence>MKQQITKINKQRKLRGKSTKAHHNTKKHTKTVPLISTLVDTRQRVLLAQAHPCKHKYSSQSASPLSPTASSMLWNTSVNKKKTIIIIILSVTSRPSTHHHSPPSQPIIINCILHVSKSPPDNQT</sequence>
<gene>
    <name evidence="2" type="ORF">TB927.1.340</name>
</gene>
<dbReference type="RefSeq" id="XP_846400.1">
    <property type="nucleotide sequence ID" value="XM_841307.1"/>
</dbReference>
<evidence type="ECO:0000313" key="3">
    <source>
        <dbReference type="Proteomes" id="UP000008524"/>
    </source>
</evidence>
<accession>Q8IFH4</accession>
<reference evidence="2 3" key="1">
    <citation type="journal article" date="2003" name="Nucleic Acids Res.">
        <title>The DNA sequence of chromosome I of an African trypanosome: gene content, chromosome organisation, recombination and polymorphism.</title>
        <authorList>
            <person name="Hall N."/>
            <person name="Berriman M."/>
            <person name="Lennard N.J."/>
            <person name="Harris B.R."/>
            <person name="Hertz-Fowler C."/>
            <person name="Bart-Delabesse E.N."/>
            <person name="Gerrare C.S."/>
            <person name="Atkin R.J."/>
            <person name="Barron A.J."/>
            <person name="Bowman S."/>
            <person name="Bray-Allen S.P."/>
            <person name="Bringaud F."/>
            <person name="Clark L.N."/>
            <person name="Corton C.H."/>
            <person name="Cronin A."/>
            <person name="Davies R."/>
            <person name="Doggett J."/>
            <person name="Fraser A."/>
            <person name="Gruter E."/>
            <person name="Hall S."/>
            <person name="Harper A.D."/>
            <person name="Kay M.P."/>
            <person name="Leech V."/>
            <person name="Mayes R."/>
            <person name="Price C."/>
            <person name="Quail M.A."/>
            <person name="Rabbinowitch E."/>
            <person name="Reitter C."/>
            <person name="Rutherford K."/>
            <person name="Sasse J."/>
            <person name="Sharp S."/>
            <person name="Shownkeen R."/>
            <person name="Macleod A."/>
            <person name="Taylor S."/>
            <person name="Tweedie A."/>
            <person name="Turner C.M.R."/>
            <person name="Tait A."/>
            <person name="Gull K."/>
            <person name="Barrell B."/>
            <person name="Melville S.E."/>
        </authorList>
    </citation>
    <scope>NUCLEOTIDE SEQUENCE [LARGE SCALE GENOMIC DNA]</scope>
    <source>
        <strain evidence="2 3">927/4 GUTat10.1</strain>
    </source>
</reference>
<dbReference type="AlphaFoldDB" id="Q8IFH4"/>
<evidence type="ECO:0000256" key="1">
    <source>
        <dbReference type="SAM" id="MobiDB-lite"/>
    </source>
</evidence>
<proteinExistence type="predicted"/>
<dbReference type="EMBL" id="AL929603">
    <property type="protein sequence ID" value="CAD53037.1"/>
    <property type="molecule type" value="Genomic_DNA"/>
</dbReference>
<reference evidence="3" key="2">
    <citation type="journal article" date="2005" name="Science">
        <title>The genome of the African trypanosome Trypanosoma brucei.</title>
        <authorList>
            <person name="Berriman M."/>
            <person name="Ghedin E."/>
            <person name="Hertz-Fowler C."/>
            <person name="Blandin G."/>
            <person name="Renauld H."/>
            <person name="Bartholomeu D.C."/>
            <person name="Lennard N.J."/>
            <person name="Caler E."/>
            <person name="Hamlin N.E."/>
            <person name="Haas B."/>
            <person name="Bohme U."/>
            <person name="Hannick L."/>
            <person name="Aslett M.A."/>
            <person name="Shallom J."/>
            <person name="Marcello L."/>
            <person name="Hou L."/>
            <person name="Wickstead B."/>
            <person name="Alsmark U.C."/>
            <person name="Arrowsmith C."/>
            <person name="Atkin R.J."/>
            <person name="Barron A.J."/>
            <person name="Bringaud F."/>
            <person name="Brooks K."/>
            <person name="Carrington M."/>
            <person name="Cherevach I."/>
            <person name="Chillingworth T.J."/>
            <person name="Churcher C."/>
            <person name="Clark L.N."/>
            <person name="Corton C.H."/>
            <person name="Cronin A."/>
            <person name="Davies R.M."/>
            <person name="Doggett J."/>
            <person name="Djikeng A."/>
            <person name="Feldblyum T."/>
            <person name="Field M.C."/>
            <person name="Fraser A."/>
            <person name="Goodhead I."/>
            <person name="Hance Z."/>
            <person name="Harper D."/>
            <person name="Harris B.R."/>
            <person name="Hauser H."/>
            <person name="Hostetler J."/>
            <person name="Ivens A."/>
            <person name="Jagels K."/>
            <person name="Johnson D."/>
            <person name="Johnson J."/>
            <person name="Jones K."/>
            <person name="Kerhornou A.X."/>
            <person name="Koo H."/>
            <person name="Larke N."/>
            <person name="Landfear S."/>
            <person name="Larkin C."/>
            <person name="Leech V."/>
            <person name="Line A."/>
            <person name="Lord A."/>
            <person name="Macleod A."/>
            <person name="Mooney P.J."/>
            <person name="Moule S."/>
            <person name="Martin D.M."/>
            <person name="Morgan G.W."/>
            <person name="Mungall K."/>
            <person name="Norbertczak H."/>
            <person name="Ormond D."/>
            <person name="Pai G."/>
            <person name="Peacock C.S."/>
            <person name="Peterson J."/>
            <person name="Quail M.A."/>
            <person name="Rabbinowitsch E."/>
            <person name="Rajandream M.A."/>
            <person name="Reitter C."/>
            <person name="Salzberg S.L."/>
            <person name="Sanders M."/>
            <person name="Schobel S."/>
            <person name="Sharp S."/>
            <person name="Simmonds M."/>
            <person name="Simpson A.J."/>
            <person name="Tallon L."/>
            <person name="Turner C.M."/>
            <person name="Tait A."/>
            <person name="Tivey A.R."/>
            <person name="Van Aken S."/>
            <person name="Walker D."/>
            <person name="Wanless D."/>
            <person name="Wang S."/>
            <person name="White B."/>
            <person name="White O."/>
            <person name="Whitehead S."/>
            <person name="Woodward J."/>
            <person name="Wortman J."/>
            <person name="Adams M.D."/>
            <person name="Embley T.M."/>
            <person name="Gull K."/>
            <person name="Ullu E."/>
            <person name="Barry J.D."/>
            <person name="Fairlamb A.H."/>
            <person name="Opperdoes F."/>
            <person name="Barrell B.G."/>
            <person name="Donelson J.E."/>
            <person name="Hall N."/>
            <person name="Fraser C.M."/>
            <person name="Melville S.E."/>
            <person name="El-Sayed N.M."/>
        </authorList>
    </citation>
    <scope>NUCLEOTIDE SEQUENCE [LARGE SCALE GENOMIC DNA]</scope>
    <source>
        <strain evidence="3">927/4 GUTat10.1</strain>
    </source>
</reference>
<name>Q8IFH4_TRYB2</name>
<evidence type="ECO:0000313" key="2">
    <source>
        <dbReference type="EMBL" id="CAD53037.1"/>
    </source>
</evidence>
<feature type="compositionally biased region" description="Basic residues" evidence="1">
    <location>
        <begin position="9"/>
        <end position="29"/>
    </location>
</feature>
<organism evidence="2 3">
    <name type="scientific">Trypanosoma brucei brucei (strain 927/4 GUTat10.1)</name>
    <dbReference type="NCBI Taxonomy" id="185431"/>
    <lineage>
        <taxon>Eukaryota</taxon>
        <taxon>Discoba</taxon>
        <taxon>Euglenozoa</taxon>
        <taxon>Kinetoplastea</taxon>
        <taxon>Metakinetoplastina</taxon>
        <taxon>Trypanosomatida</taxon>
        <taxon>Trypanosomatidae</taxon>
        <taxon>Trypanosoma</taxon>
    </lineage>
</organism>
<dbReference type="Proteomes" id="UP000008524">
    <property type="component" value="Chromosome 1"/>
</dbReference>
<keyword evidence="3" id="KW-1185">Reference proteome</keyword>